<reference evidence="2" key="1">
    <citation type="journal article" date="2020" name="Front. Microbiol.">
        <title>Phenotypic and Genetic Characterization of the Cheese Ripening Yeast Geotrichum candidum.</title>
        <authorList>
            <person name="Perkins V."/>
            <person name="Vignola S."/>
            <person name="Lessard M.H."/>
            <person name="Plante P.L."/>
            <person name="Corbeil J."/>
            <person name="Dugat-Bony E."/>
            <person name="Frenette M."/>
            <person name="Labrie S."/>
        </authorList>
    </citation>
    <scope>NUCLEOTIDE SEQUENCE</scope>
    <source>
        <strain evidence="2">LMA-70</strain>
    </source>
</reference>
<name>A0A9P5G2E9_GEOCN</name>
<dbReference type="EMBL" id="QQZK01000117">
    <property type="protein sequence ID" value="KAF5096397.1"/>
    <property type="molecule type" value="Genomic_DNA"/>
</dbReference>
<gene>
    <name evidence="2" type="ORF">DV451_004267</name>
</gene>
<evidence type="ECO:0000313" key="2">
    <source>
        <dbReference type="EMBL" id="KAF5096397.1"/>
    </source>
</evidence>
<dbReference type="GO" id="GO:0005739">
    <property type="term" value="C:mitochondrion"/>
    <property type="evidence" value="ECO:0007669"/>
    <property type="project" value="TreeGrafter"/>
</dbReference>
<dbReference type="Proteomes" id="UP000750522">
    <property type="component" value="Unassembled WGS sequence"/>
</dbReference>
<comment type="caution">
    <text evidence="2">The sequence shown here is derived from an EMBL/GenBank/DDBJ whole genome shotgun (WGS) entry which is preliminary data.</text>
</comment>
<evidence type="ECO:0000313" key="3">
    <source>
        <dbReference type="Proteomes" id="UP000750522"/>
    </source>
</evidence>
<protein>
    <submittedName>
        <fullName evidence="2">Uncharacterized protein</fullName>
    </submittedName>
</protein>
<dbReference type="PANTHER" id="PTHR28002:SF1">
    <property type="entry name" value="MIOREX COMPLEX COMPONENT 11"/>
    <property type="match status" value="1"/>
</dbReference>
<dbReference type="Pfam" id="PF10306">
    <property type="entry name" value="FLILHELTA"/>
    <property type="match status" value="1"/>
</dbReference>
<dbReference type="InterPro" id="IPR018811">
    <property type="entry name" value="MRX11"/>
</dbReference>
<feature type="region of interest" description="Disordered" evidence="1">
    <location>
        <begin position="197"/>
        <end position="267"/>
    </location>
</feature>
<evidence type="ECO:0000256" key="1">
    <source>
        <dbReference type="SAM" id="MobiDB-lite"/>
    </source>
</evidence>
<sequence>MIQLLPRTHVTLGLRAVNSTRMLPLAFASRCRRRDFSNSAHQLAPPTKITSSTKVVDISNHPIIKKLPPFLHPYFANFLNFPVSHLTSFLVLHELTAVVPLFGLWSLFTHLDWPAASTITELLPPALVQSGEKYIDAMATRNSWTDLAGDNILRGALAYAVVKVLMPVRALLSVLATPWFAERVVIPVTRLLNRRKSTSAAGSADAKDPTVAEQLQHQQNKTKTKSEKEDSYISVNADPKGQVWNQEIPSELPHFKQKTSDPNKPSL</sequence>
<proteinExistence type="predicted"/>
<dbReference type="PANTHER" id="PTHR28002">
    <property type="entry name" value="MIOREX COMPLEX COMPONENT 11"/>
    <property type="match status" value="1"/>
</dbReference>
<dbReference type="AlphaFoldDB" id="A0A9P5G2E9"/>
<accession>A0A9P5G2E9</accession>
<reference evidence="2" key="2">
    <citation type="submission" date="2020-01" db="EMBL/GenBank/DDBJ databases">
        <authorList>
            <person name="Perkins V."/>
            <person name="Lessard M.-H."/>
            <person name="Dugat-Bony E."/>
            <person name="Frenette M."/>
            <person name="Labrie S."/>
        </authorList>
    </citation>
    <scope>NUCLEOTIDE SEQUENCE</scope>
    <source>
        <strain evidence="2">LMA-70</strain>
    </source>
</reference>
<organism evidence="2 3">
    <name type="scientific">Geotrichum candidum</name>
    <name type="common">Oospora lactis</name>
    <name type="synonym">Dipodascus geotrichum</name>
    <dbReference type="NCBI Taxonomy" id="1173061"/>
    <lineage>
        <taxon>Eukaryota</taxon>
        <taxon>Fungi</taxon>
        <taxon>Dikarya</taxon>
        <taxon>Ascomycota</taxon>
        <taxon>Saccharomycotina</taxon>
        <taxon>Dipodascomycetes</taxon>
        <taxon>Dipodascales</taxon>
        <taxon>Dipodascaceae</taxon>
        <taxon>Geotrichum</taxon>
    </lineage>
</organism>